<dbReference type="EMBL" id="QKKF02013161">
    <property type="protein sequence ID" value="RZF43139.1"/>
    <property type="molecule type" value="Genomic_DNA"/>
</dbReference>
<dbReference type="PANTHER" id="PTHR13513">
    <property type="entry name" value="E3 UBIQUITIN-PROTEIN LIGASE UBR7"/>
    <property type="match status" value="1"/>
</dbReference>
<evidence type="ECO:0000259" key="6">
    <source>
        <dbReference type="PROSITE" id="PS51157"/>
    </source>
</evidence>
<dbReference type="Pfam" id="PF02207">
    <property type="entry name" value="zf-UBR"/>
    <property type="match status" value="1"/>
</dbReference>
<comment type="caution">
    <text evidence="7">The sequence shown here is derived from an EMBL/GenBank/DDBJ whole genome shotgun (WGS) entry which is preliminary data.</text>
</comment>
<name>A0A482XBR1_LAOST</name>
<feature type="domain" description="UBR-type" evidence="6">
    <location>
        <begin position="50"/>
        <end position="122"/>
    </location>
</feature>
<keyword evidence="8" id="KW-1185">Reference proteome</keyword>
<evidence type="ECO:0000313" key="7">
    <source>
        <dbReference type="EMBL" id="RZF43139.1"/>
    </source>
</evidence>
<dbReference type="InterPro" id="IPR003126">
    <property type="entry name" value="Znf_UBR"/>
</dbReference>
<protein>
    <recommendedName>
        <fullName evidence="6">UBR-type domain-containing protein</fullName>
    </recommendedName>
</protein>
<dbReference type="FunCoup" id="A0A482XBR1">
    <property type="interactions" value="2243"/>
</dbReference>
<keyword evidence="2" id="KW-0863">Zinc-finger</keyword>
<dbReference type="GO" id="GO:0005737">
    <property type="term" value="C:cytoplasm"/>
    <property type="evidence" value="ECO:0007669"/>
    <property type="project" value="TreeGrafter"/>
</dbReference>
<dbReference type="Proteomes" id="UP000291343">
    <property type="component" value="Unassembled WGS sequence"/>
</dbReference>
<evidence type="ECO:0000313" key="8">
    <source>
        <dbReference type="Proteomes" id="UP000291343"/>
    </source>
</evidence>
<dbReference type="InterPro" id="IPR013083">
    <property type="entry name" value="Znf_RING/FYVE/PHD"/>
</dbReference>
<feature type="compositionally biased region" description="Polar residues" evidence="5">
    <location>
        <begin position="217"/>
        <end position="238"/>
    </location>
</feature>
<dbReference type="PROSITE" id="PS51157">
    <property type="entry name" value="ZF_UBR"/>
    <property type="match status" value="1"/>
</dbReference>
<keyword evidence="1" id="KW-0479">Metal-binding</keyword>
<reference evidence="7 8" key="1">
    <citation type="journal article" date="2017" name="Gigascience">
        <title>Genome sequence of the small brown planthopper, Laodelphax striatellus.</title>
        <authorList>
            <person name="Zhu J."/>
            <person name="Jiang F."/>
            <person name="Wang X."/>
            <person name="Yang P."/>
            <person name="Bao Y."/>
            <person name="Zhao W."/>
            <person name="Wang W."/>
            <person name="Lu H."/>
            <person name="Wang Q."/>
            <person name="Cui N."/>
            <person name="Li J."/>
            <person name="Chen X."/>
            <person name="Luo L."/>
            <person name="Yu J."/>
            <person name="Kang L."/>
            <person name="Cui F."/>
        </authorList>
    </citation>
    <scope>NUCLEOTIDE SEQUENCE [LARGE SCALE GENOMIC DNA]</scope>
    <source>
        <strain evidence="7">Lst14</strain>
    </source>
</reference>
<evidence type="ECO:0000256" key="3">
    <source>
        <dbReference type="ARBA" id="ARBA00022833"/>
    </source>
</evidence>
<dbReference type="GO" id="GO:0008270">
    <property type="term" value="F:zinc ion binding"/>
    <property type="evidence" value="ECO:0007669"/>
    <property type="project" value="UniProtKB-KW"/>
</dbReference>
<dbReference type="CDD" id="cd19677">
    <property type="entry name" value="UBR-box_UBR7"/>
    <property type="match status" value="1"/>
</dbReference>
<dbReference type="SMART" id="SM00249">
    <property type="entry name" value="PHD"/>
    <property type="match status" value="1"/>
</dbReference>
<dbReference type="InterPro" id="IPR040204">
    <property type="entry name" value="UBR7"/>
</dbReference>
<dbReference type="InterPro" id="IPR001965">
    <property type="entry name" value="Znf_PHD"/>
</dbReference>
<dbReference type="CDD" id="cd15542">
    <property type="entry name" value="PHD_UBR7"/>
    <property type="match status" value="1"/>
</dbReference>
<evidence type="ECO:0000256" key="5">
    <source>
        <dbReference type="SAM" id="MobiDB-lite"/>
    </source>
</evidence>
<dbReference type="AlphaFoldDB" id="A0A482XBR1"/>
<feature type="compositionally biased region" description="Basic and acidic residues" evidence="5">
    <location>
        <begin position="246"/>
        <end position="257"/>
    </location>
</feature>
<dbReference type="PANTHER" id="PTHR13513:SF9">
    <property type="entry name" value="E3 UBIQUITIN-PROTEIN LIGASE UBR7-RELATED"/>
    <property type="match status" value="1"/>
</dbReference>
<proteinExistence type="predicted"/>
<sequence length="402" mass="46161">MENTSKSESFDSNFENNEDEGNTVTMMDVLEEQQKLEEDAYAVLGASDDKNCSYNQGYVKREALFSCKTCIDKDDKPACICLACSYHCHEGHDLIELYTKRNFRCDCGNSLFKGKKCSLEPNKEELNELNNYNQNFRGLYCTCARPYPDLEDSVQDEMLQCTICEDWFHSRHLGSSLPAANNFSEVICGSCTDRLGFLRYYSGQTVKKVVEETNDNSVDVESPVPNVSATVNEETSTPVPMPCTEKQNDENSKEPKKAKECLLKTLKPVEMTGKGATFWMESFRKSLCVCQSCQEMYKDLNVSYLTDVSDMVQAYEERGEKERSNTVGMSNNERTMQALSSLNRVAQIEAIKRYDELQTNLKEYLSKFVENKKVVREEDIHEFFQEMSRKKQKVEEVPYFCH</sequence>
<dbReference type="STRING" id="195883.A0A482XBR1"/>
<dbReference type="InterPro" id="IPR011011">
    <property type="entry name" value="Znf_FYVE_PHD"/>
</dbReference>
<feature type="zinc finger region" description="UBR-type" evidence="4">
    <location>
        <begin position="50"/>
        <end position="122"/>
    </location>
</feature>
<dbReference type="SUPFAM" id="SSF57903">
    <property type="entry name" value="FYVE/PHD zinc finger"/>
    <property type="match status" value="1"/>
</dbReference>
<evidence type="ECO:0000256" key="1">
    <source>
        <dbReference type="ARBA" id="ARBA00022723"/>
    </source>
</evidence>
<dbReference type="GO" id="GO:0061630">
    <property type="term" value="F:ubiquitin protein ligase activity"/>
    <property type="evidence" value="ECO:0007669"/>
    <property type="project" value="InterPro"/>
</dbReference>
<feature type="compositionally biased region" description="Polar residues" evidence="5">
    <location>
        <begin position="1"/>
        <end position="15"/>
    </location>
</feature>
<feature type="region of interest" description="Disordered" evidence="5">
    <location>
        <begin position="1"/>
        <end position="23"/>
    </location>
</feature>
<dbReference type="Gene3D" id="3.30.40.10">
    <property type="entry name" value="Zinc/RING finger domain, C3HC4 (zinc finger)"/>
    <property type="match status" value="1"/>
</dbReference>
<dbReference type="OrthoDB" id="10262564at2759"/>
<feature type="region of interest" description="Disordered" evidence="5">
    <location>
        <begin position="217"/>
        <end position="257"/>
    </location>
</feature>
<dbReference type="SMR" id="A0A482XBR1"/>
<evidence type="ECO:0000256" key="2">
    <source>
        <dbReference type="ARBA" id="ARBA00022771"/>
    </source>
</evidence>
<accession>A0A482XBR1</accession>
<organism evidence="7 8">
    <name type="scientific">Laodelphax striatellus</name>
    <name type="common">Small brown planthopper</name>
    <name type="synonym">Delphax striatella</name>
    <dbReference type="NCBI Taxonomy" id="195883"/>
    <lineage>
        <taxon>Eukaryota</taxon>
        <taxon>Metazoa</taxon>
        <taxon>Ecdysozoa</taxon>
        <taxon>Arthropoda</taxon>
        <taxon>Hexapoda</taxon>
        <taxon>Insecta</taxon>
        <taxon>Pterygota</taxon>
        <taxon>Neoptera</taxon>
        <taxon>Paraneoptera</taxon>
        <taxon>Hemiptera</taxon>
        <taxon>Auchenorrhyncha</taxon>
        <taxon>Fulgoroidea</taxon>
        <taxon>Delphacidae</taxon>
        <taxon>Criomorphinae</taxon>
        <taxon>Laodelphax</taxon>
    </lineage>
</organism>
<evidence type="ECO:0000256" key="4">
    <source>
        <dbReference type="PROSITE-ProRule" id="PRU00508"/>
    </source>
</evidence>
<dbReference type="InParanoid" id="A0A482XBR1"/>
<gene>
    <name evidence="7" type="ORF">LSTR_LSTR012559</name>
</gene>
<dbReference type="SMART" id="SM00396">
    <property type="entry name" value="ZnF_UBR1"/>
    <property type="match status" value="1"/>
</dbReference>
<keyword evidence="3" id="KW-0862">Zinc</keyword>
<dbReference type="InterPro" id="IPR047506">
    <property type="entry name" value="UBR7-like_UBR-box"/>
</dbReference>